<dbReference type="SMART" id="SM00342">
    <property type="entry name" value="HTH_ARAC"/>
    <property type="match status" value="1"/>
</dbReference>
<feature type="domain" description="HTH araC/xylS-type" evidence="4">
    <location>
        <begin position="146"/>
        <end position="241"/>
    </location>
</feature>
<evidence type="ECO:0000256" key="3">
    <source>
        <dbReference type="ARBA" id="ARBA00023163"/>
    </source>
</evidence>
<dbReference type="Gene3D" id="1.10.10.60">
    <property type="entry name" value="Homeodomain-like"/>
    <property type="match status" value="1"/>
</dbReference>
<dbReference type="GO" id="GO:0003700">
    <property type="term" value="F:DNA-binding transcription factor activity"/>
    <property type="evidence" value="ECO:0007669"/>
    <property type="project" value="InterPro"/>
</dbReference>
<dbReference type="PROSITE" id="PS01124">
    <property type="entry name" value="HTH_ARAC_FAMILY_2"/>
    <property type="match status" value="1"/>
</dbReference>
<dbReference type="EMBL" id="QFQP01000048">
    <property type="protein sequence ID" value="PZR05109.1"/>
    <property type="molecule type" value="Genomic_DNA"/>
</dbReference>
<evidence type="ECO:0000256" key="2">
    <source>
        <dbReference type="ARBA" id="ARBA00023125"/>
    </source>
</evidence>
<name>A0A2W5SPL8_9BACT</name>
<evidence type="ECO:0000313" key="6">
    <source>
        <dbReference type="Proteomes" id="UP000249061"/>
    </source>
</evidence>
<comment type="caution">
    <text evidence="5">The sequence shown here is derived from an EMBL/GenBank/DDBJ whole genome shotgun (WGS) entry which is preliminary data.</text>
</comment>
<proteinExistence type="predicted"/>
<evidence type="ECO:0000256" key="1">
    <source>
        <dbReference type="ARBA" id="ARBA00023015"/>
    </source>
</evidence>
<dbReference type="InterPro" id="IPR050204">
    <property type="entry name" value="AraC_XylS_family_regulators"/>
</dbReference>
<dbReference type="Proteomes" id="UP000249061">
    <property type="component" value="Unassembled WGS sequence"/>
</dbReference>
<dbReference type="InterPro" id="IPR046532">
    <property type="entry name" value="DUF6597"/>
</dbReference>
<keyword evidence="3" id="KW-0804">Transcription</keyword>
<accession>A0A2W5SPL8</accession>
<evidence type="ECO:0000259" key="4">
    <source>
        <dbReference type="PROSITE" id="PS01124"/>
    </source>
</evidence>
<dbReference type="Pfam" id="PF20240">
    <property type="entry name" value="DUF6597"/>
    <property type="match status" value="1"/>
</dbReference>
<sequence>MTEPNPVKTFAPIPELAAFVRELRVVESVDGMERVLVPEPALVAGFRYAGAAFSGGARMPDASLSGLRDTARTMVTRPGSGMIAVSFTPLGAAQFFDCALHELVNGHVSLNELWARDVTDEISAATDRVNAVQKLLLEQRIERAADPLVAFALTKLHSVRVGELAREVGLSRDRFEKRFRRAVGTSARHFASLLRLRRVMKRAGKVPLGTLAHEVGYFDQSHLNREFRAFVGAAPGRFFRDARFC</sequence>
<dbReference type="InterPro" id="IPR018062">
    <property type="entry name" value="HTH_AraC-typ_CS"/>
</dbReference>
<evidence type="ECO:0000313" key="5">
    <source>
        <dbReference type="EMBL" id="PZR05109.1"/>
    </source>
</evidence>
<dbReference type="PANTHER" id="PTHR46796:SF15">
    <property type="entry name" value="BLL1074 PROTEIN"/>
    <property type="match status" value="1"/>
</dbReference>
<gene>
    <name evidence="5" type="ORF">DI536_32965</name>
</gene>
<keyword evidence="1" id="KW-0805">Transcription regulation</keyword>
<reference evidence="5 6" key="1">
    <citation type="submission" date="2017-08" db="EMBL/GenBank/DDBJ databases">
        <title>Infants hospitalized years apart are colonized by the same room-sourced microbial strains.</title>
        <authorList>
            <person name="Brooks B."/>
            <person name="Olm M.R."/>
            <person name="Firek B.A."/>
            <person name="Baker R."/>
            <person name="Thomas B.C."/>
            <person name="Morowitz M.J."/>
            <person name="Banfield J.F."/>
        </authorList>
    </citation>
    <scope>NUCLEOTIDE SEQUENCE [LARGE SCALE GENOMIC DNA]</scope>
    <source>
        <strain evidence="5">S2_003_000_R2_14</strain>
    </source>
</reference>
<dbReference type="GO" id="GO:0043565">
    <property type="term" value="F:sequence-specific DNA binding"/>
    <property type="evidence" value="ECO:0007669"/>
    <property type="project" value="InterPro"/>
</dbReference>
<protein>
    <recommendedName>
        <fullName evidence="4">HTH araC/xylS-type domain-containing protein</fullName>
    </recommendedName>
</protein>
<dbReference type="PROSITE" id="PS00041">
    <property type="entry name" value="HTH_ARAC_FAMILY_1"/>
    <property type="match status" value="1"/>
</dbReference>
<organism evidence="5 6">
    <name type="scientific">Archangium gephyra</name>
    <dbReference type="NCBI Taxonomy" id="48"/>
    <lineage>
        <taxon>Bacteria</taxon>
        <taxon>Pseudomonadati</taxon>
        <taxon>Myxococcota</taxon>
        <taxon>Myxococcia</taxon>
        <taxon>Myxococcales</taxon>
        <taxon>Cystobacterineae</taxon>
        <taxon>Archangiaceae</taxon>
        <taxon>Archangium</taxon>
    </lineage>
</organism>
<keyword evidence="2" id="KW-0238">DNA-binding</keyword>
<dbReference type="InterPro" id="IPR018060">
    <property type="entry name" value="HTH_AraC"/>
</dbReference>
<dbReference type="Pfam" id="PF12833">
    <property type="entry name" value="HTH_18"/>
    <property type="match status" value="1"/>
</dbReference>
<dbReference type="AlphaFoldDB" id="A0A2W5SPL8"/>
<dbReference type="PANTHER" id="PTHR46796">
    <property type="entry name" value="HTH-TYPE TRANSCRIPTIONAL ACTIVATOR RHAS-RELATED"/>
    <property type="match status" value="1"/>
</dbReference>